<organism evidence="1">
    <name type="scientific">Zea mays</name>
    <name type="common">Maize</name>
    <dbReference type="NCBI Taxonomy" id="4577"/>
    <lineage>
        <taxon>Eukaryota</taxon>
        <taxon>Viridiplantae</taxon>
        <taxon>Streptophyta</taxon>
        <taxon>Embryophyta</taxon>
        <taxon>Tracheophyta</taxon>
        <taxon>Spermatophyta</taxon>
        <taxon>Magnoliopsida</taxon>
        <taxon>Liliopsida</taxon>
        <taxon>Poales</taxon>
        <taxon>Poaceae</taxon>
        <taxon>PACMAD clade</taxon>
        <taxon>Panicoideae</taxon>
        <taxon>Andropogonodae</taxon>
        <taxon>Andropogoneae</taxon>
        <taxon>Tripsacinae</taxon>
        <taxon>Zea</taxon>
    </lineage>
</organism>
<name>A0A3L6FM62_MAIZE</name>
<reference evidence="1" key="1">
    <citation type="journal article" date="2018" name="Nat. Genet.">
        <title>Extensive intraspecific gene order and gene structural variations between Mo17 and other maize genomes.</title>
        <authorList>
            <person name="Sun S."/>
            <person name="Zhou Y."/>
            <person name="Chen J."/>
            <person name="Shi J."/>
            <person name="Zhao H."/>
            <person name="Zhao H."/>
            <person name="Song W."/>
            <person name="Zhang M."/>
            <person name="Cui Y."/>
            <person name="Dong X."/>
            <person name="Liu H."/>
            <person name="Ma X."/>
            <person name="Jiao Y."/>
            <person name="Wang B."/>
            <person name="Wei X."/>
            <person name="Stein J.C."/>
            <person name="Glaubitz J.C."/>
            <person name="Lu F."/>
            <person name="Yu G."/>
            <person name="Liang C."/>
            <person name="Fengler K."/>
            <person name="Li B."/>
            <person name="Rafalski A."/>
            <person name="Schnable P.S."/>
            <person name="Ware D.H."/>
            <person name="Buckler E.S."/>
            <person name="Lai J."/>
        </authorList>
    </citation>
    <scope>NUCLEOTIDE SEQUENCE [LARGE SCALE GENOMIC DNA]</scope>
    <source>
        <tissue evidence="1">Seedling</tissue>
    </source>
</reference>
<protein>
    <submittedName>
        <fullName evidence="1">Uncharacterized protein</fullName>
    </submittedName>
</protein>
<gene>
    <name evidence="1" type="ORF">Zm00014a_038492</name>
</gene>
<dbReference type="AlphaFoldDB" id="A0A3L6FM62"/>
<proteinExistence type="predicted"/>
<evidence type="ECO:0000313" key="1">
    <source>
        <dbReference type="EMBL" id="PWZ34229.1"/>
    </source>
</evidence>
<accession>A0A3L6FM62</accession>
<dbReference type="Proteomes" id="UP000251960">
    <property type="component" value="Chromosome 3"/>
</dbReference>
<dbReference type="EMBL" id="NCVQ01000004">
    <property type="protein sequence ID" value="PWZ34229.1"/>
    <property type="molecule type" value="Genomic_DNA"/>
</dbReference>
<comment type="caution">
    <text evidence="1">The sequence shown here is derived from an EMBL/GenBank/DDBJ whole genome shotgun (WGS) entry which is preliminary data.</text>
</comment>
<sequence>MPSTLRRLFSTILVYCEPSNVAVLWWKRLDAMLEDYHARVRTKLMFRRWY</sequence>